<accession>A0A3N2C4I5</accession>
<feature type="binding site" evidence="5">
    <location>
        <begin position="7"/>
        <end position="13"/>
    </location>
    <ligand>
        <name>NADP(+)</name>
        <dbReference type="ChEBI" id="CHEBI:58349"/>
    </ligand>
</feature>
<evidence type="ECO:0000256" key="5">
    <source>
        <dbReference type="HAMAP-Rule" id="MF_00956"/>
    </source>
</evidence>
<feature type="site" description="Important for catalytic activity" evidence="5">
    <location>
        <position position="105"/>
    </location>
</feature>
<keyword evidence="3 5" id="KW-0560">Oxidoreductase</keyword>
<dbReference type="InterPro" id="IPR028614">
    <property type="entry name" value="GDP_fucose/colitose_synth"/>
</dbReference>
<dbReference type="Gene3D" id="3.90.25.10">
    <property type="entry name" value="UDP-galactose 4-epimerase, domain 1"/>
    <property type="match status" value="1"/>
</dbReference>
<protein>
    <recommendedName>
        <fullName evidence="5">GDP-L-fucose synthase</fullName>
        <ecNumber evidence="5">1.1.1.271</ecNumber>
    </recommendedName>
    <alternativeName>
        <fullName evidence="5">GDP-4-keto-6-deoxy-D-mannose-3,5-epimerase-4-reductase</fullName>
    </alternativeName>
</protein>
<evidence type="ECO:0000256" key="4">
    <source>
        <dbReference type="ARBA" id="ARBA00023235"/>
    </source>
</evidence>
<evidence type="ECO:0000256" key="3">
    <source>
        <dbReference type="ARBA" id="ARBA00023002"/>
    </source>
</evidence>
<dbReference type="Proteomes" id="UP000266915">
    <property type="component" value="Unassembled WGS sequence"/>
</dbReference>
<dbReference type="PANTHER" id="PTHR43238:SF1">
    <property type="entry name" value="GDP-L-FUCOSE SYNTHASE"/>
    <property type="match status" value="1"/>
</dbReference>
<dbReference type="EC" id="1.1.1.271" evidence="5"/>
<comment type="function">
    <text evidence="5">Catalyzes the two-step NADP-dependent conversion of GDP-4-dehydro-6-deoxy-D-mannose to GDP-fucose, involving an epimerase and a reductase reaction.</text>
</comment>
<feature type="active site" description="Proton donor/acceptor" evidence="5">
    <location>
        <position position="134"/>
    </location>
</feature>
<comment type="caution">
    <text evidence="5">Lacks conserved residue(s) required for the propagation of feature annotation.</text>
</comment>
<evidence type="ECO:0000313" key="8">
    <source>
        <dbReference type="Proteomes" id="UP000266915"/>
    </source>
</evidence>
<dbReference type="SUPFAM" id="SSF51735">
    <property type="entry name" value="NAD(P)-binding Rossmann-fold domains"/>
    <property type="match status" value="1"/>
</dbReference>
<dbReference type="PANTHER" id="PTHR43238">
    <property type="entry name" value="GDP-L-FUCOSE SYNTHASE"/>
    <property type="match status" value="1"/>
</dbReference>
<evidence type="ECO:0000313" key="7">
    <source>
        <dbReference type="EMBL" id="ROR82431.1"/>
    </source>
</evidence>
<dbReference type="HAMAP" id="MF_00956">
    <property type="entry name" value="GDP_fucose_synth"/>
    <property type="match status" value="1"/>
</dbReference>
<evidence type="ECO:0000259" key="6">
    <source>
        <dbReference type="Pfam" id="PF01370"/>
    </source>
</evidence>
<keyword evidence="4 5" id="KW-0413">Isomerase</keyword>
<reference evidence="7 8" key="1">
    <citation type="submission" date="2018-11" db="EMBL/GenBank/DDBJ databases">
        <title>Sequencing the genomes of 1000 actinobacteria strains.</title>
        <authorList>
            <person name="Klenk H.-P."/>
        </authorList>
    </citation>
    <scope>NUCLEOTIDE SEQUENCE [LARGE SCALE GENOMIC DNA]</scope>
    <source>
        <strain evidence="7 8">DSM 14012</strain>
    </source>
</reference>
<keyword evidence="2 5" id="KW-0521">NADP</keyword>
<dbReference type="GO" id="GO:0042351">
    <property type="term" value="P:'de novo' GDP-L-fucose biosynthetic process"/>
    <property type="evidence" value="ECO:0007669"/>
    <property type="project" value="UniProtKB-UniRule"/>
</dbReference>
<dbReference type="GO" id="GO:0050577">
    <property type="term" value="F:GDP-L-fucose synthase activity"/>
    <property type="evidence" value="ECO:0007669"/>
    <property type="project" value="UniProtKB-UniRule"/>
</dbReference>
<evidence type="ECO:0000256" key="2">
    <source>
        <dbReference type="ARBA" id="ARBA00022857"/>
    </source>
</evidence>
<comment type="pathway">
    <text evidence="5">Nucleotide-sugar biosynthesis; GDP-L-fucose biosynthesis via de novo pathway; GDP-L-fucose from GDP-alpha-D-mannose: step 2/2.</text>
</comment>
<comment type="caution">
    <text evidence="7">The sequence shown here is derived from an EMBL/GenBank/DDBJ whole genome shotgun (WGS) entry which is preliminary data.</text>
</comment>
<name>A0A3N2C4I5_9MICO</name>
<dbReference type="AlphaFoldDB" id="A0A3N2C4I5"/>
<comment type="catalytic activity">
    <reaction evidence="5">
        <text>GDP-beta-L-fucose + NADP(+) = GDP-4-dehydro-alpha-D-rhamnose + NADPH + H(+)</text>
        <dbReference type="Rhea" id="RHEA:18885"/>
        <dbReference type="ChEBI" id="CHEBI:15378"/>
        <dbReference type="ChEBI" id="CHEBI:57273"/>
        <dbReference type="ChEBI" id="CHEBI:57783"/>
        <dbReference type="ChEBI" id="CHEBI:57964"/>
        <dbReference type="ChEBI" id="CHEBI:58349"/>
        <dbReference type="EC" id="1.1.1.271"/>
    </reaction>
</comment>
<feature type="binding site" evidence="5">
    <location>
        <position position="185"/>
    </location>
    <ligand>
        <name>substrate</name>
    </ligand>
</feature>
<feature type="binding site" evidence="5">
    <location>
        <position position="200"/>
    </location>
    <ligand>
        <name>substrate</name>
    </ligand>
</feature>
<dbReference type="GO" id="GO:0070401">
    <property type="term" value="F:NADP+ binding"/>
    <property type="evidence" value="ECO:0007669"/>
    <property type="project" value="UniProtKB-UniRule"/>
</dbReference>
<feature type="domain" description="NAD-dependent epimerase/dehydratase" evidence="6">
    <location>
        <begin position="3"/>
        <end position="228"/>
    </location>
</feature>
<feature type="binding site" evidence="5">
    <location>
        <position position="177"/>
    </location>
    <ligand>
        <name>NADP(+)</name>
        <dbReference type="ChEBI" id="CHEBI:58349"/>
    </ligand>
</feature>
<dbReference type="EMBL" id="RKHL01000001">
    <property type="protein sequence ID" value="ROR82431.1"/>
    <property type="molecule type" value="Genomic_DNA"/>
</dbReference>
<gene>
    <name evidence="5" type="primary">fcl</name>
    <name evidence="7" type="ORF">EDD42_2522</name>
</gene>
<dbReference type="GO" id="GO:0016853">
    <property type="term" value="F:isomerase activity"/>
    <property type="evidence" value="ECO:0007669"/>
    <property type="project" value="UniProtKB-KW"/>
</dbReference>
<proteinExistence type="inferred from homology"/>
<feature type="binding site" evidence="5">
    <location>
        <begin position="161"/>
        <end position="164"/>
    </location>
    <ligand>
        <name>NADP(+)</name>
        <dbReference type="ChEBI" id="CHEBI:58349"/>
    </ligand>
</feature>
<dbReference type="Pfam" id="PF01370">
    <property type="entry name" value="Epimerase"/>
    <property type="match status" value="1"/>
</dbReference>
<dbReference type="InterPro" id="IPR001509">
    <property type="entry name" value="Epimerase_deHydtase"/>
</dbReference>
<keyword evidence="8" id="KW-1185">Reference proteome</keyword>
<sequence length="311" mass="32397">MRVLLTGGAGMLGSSIAEVWPTLRAADELIVATRADADLTDRAAVAALIGRTSPDAIVHAAAKVAGIQAKLQRPTDFLLDNLLIDTSVIRGAIDAGVPELLYVSSAAIYPEGLPQPIGEGALLSGTLEGANEGYALAKIAGTKLCEYASRQYGFAYRAAVPSNLYGPGDDYTHGQAHLIAAALGKVHAAVTSGSDEVEVWGDGTARREFTYTPDLAAWLVTQLGSLDAWPVTLNLGPGVDHSITEYYEAAGRAAGFTGHFRYDATKPSGVHQRLLDSAAARALGWNPTTPLAAGVAASYHAYLAAQEPQTA</sequence>
<dbReference type="RefSeq" id="WP_079707283.1">
    <property type="nucleotide sequence ID" value="NZ_FXAP01000005.1"/>
</dbReference>
<comment type="similarity">
    <text evidence="1 5">Belongs to the NAD(P)-dependent epimerase/dehydratase family. Fucose synthase subfamily.</text>
</comment>
<feature type="binding site" evidence="5">
    <location>
        <position position="138"/>
    </location>
    <ligand>
        <name>NADP(+)</name>
        <dbReference type="ChEBI" id="CHEBI:58349"/>
    </ligand>
</feature>
<dbReference type="Gene3D" id="3.40.50.720">
    <property type="entry name" value="NAD(P)-binding Rossmann-like Domain"/>
    <property type="match status" value="1"/>
</dbReference>
<dbReference type="UniPathway" id="UPA00128">
    <property type="reaction ID" value="UER00191"/>
</dbReference>
<feature type="binding site" evidence="5">
    <location>
        <position position="207"/>
    </location>
    <ligand>
        <name>substrate</name>
    </ligand>
</feature>
<dbReference type="InterPro" id="IPR036291">
    <property type="entry name" value="NAD(P)-bd_dom_sf"/>
</dbReference>
<organism evidence="7 8">
    <name type="scientific">Plantibacter flavus</name>
    <dbReference type="NCBI Taxonomy" id="150123"/>
    <lineage>
        <taxon>Bacteria</taxon>
        <taxon>Bacillati</taxon>
        <taxon>Actinomycetota</taxon>
        <taxon>Actinomycetes</taxon>
        <taxon>Micrococcales</taxon>
        <taxon>Microbacteriaceae</taxon>
        <taxon>Plantibacter</taxon>
    </lineage>
</organism>
<evidence type="ECO:0000256" key="1">
    <source>
        <dbReference type="ARBA" id="ARBA00005959"/>
    </source>
</evidence>
<keyword evidence="5" id="KW-0511">Multifunctional enzyme</keyword>